<evidence type="ECO:0000256" key="1">
    <source>
        <dbReference type="SAM" id="MobiDB-lite"/>
    </source>
</evidence>
<accession>A0A3P8G5X3</accession>
<feature type="region of interest" description="Disordered" evidence="1">
    <location>
        <begin position="34"/>
        <end position="101"/>
    </location>
</feature>
<keyword evidence="3" id="KW-1185">Reference proteome</keyword>
<protein>
    <submittedName>
        <fullName evidence="2 4">Uncharacterized protein</fullName>
    </submittedName>
</protein>
<accession>A0A183GGG7</accession>
<dbReference type="AlphaFoldDB" id="A0A183GGG7"/>
<name>A0A183GGG7_HELPZ</name>
<reference evidence="4" key="2">
    <citation type="submission" date="2019-09" db="UniProtKB">
        <authorList>
            <consortium name="WormBaseParasite"/>
        </authorList>
    </citation>
    <scope>IDENTIFICATION</scope>
</reference>
<reference evidence="2 3" key="1">
    <citation type="submission" date="2018-11" db="EMBL/GenBank/DDBJ databases">
        <authorList>
            <consortium name="Pathogen Informatics"/>
        </authorList>
    </citation>
    <scope>NUCLEOTIDE SEQUENCE [LARGE SCALE GENOMIC DNA]</scope>
</reference>
<dbReference type="WBParaSite" id="HPBE_0002155901-mRNA-1">
    <property type="protein sequence ID" value="HPBE_0002155901-mRNA-1"/>
    <property type="gene ID" value="HPBE_0002155901"/>
</dbReference>
<gene>
    <name evidence="2" type="ORF">HPBE_LOCUS21558</name>
</gene>
<dbReference type="Proteomes" id="UP000050761">
    <property type="component" value="Unassembled WGS sequence"/>
</dbReference>
<sequence length="144" mass="15734">MPTANITGCLPYTTVIMPPLAEIDAFARRCDTSEDNNRSAEHFDPRISPRLGDAGQPRPPVWSSSVFRQHSQQASSARVFRAPRQVFSPRETAPKNGSHSPALSTAHYRFGCVQFDKGVLFPVFAVGSAIDSGRAEPDGRSQHP</sequence>
<evidence type="ECO:0000313" key="4">
    <source>
        <dbReference type="WBParaSite" id="HPBE_0002155901-mRNA-1"/>
    </source>
</evidence>
<feature type="compositionally biased region" description="Polar residues" evidence="1">
    <location>
        <begin position="62"/>
        <end position="76"/>
    </location>
</feature>
<proteinExistence type="predicted"/>
<dbReference type="EMBL" id="UZAH01033123">
    <property type="protein sequence ID" value="VDP26436.1"/>
    <property type="molecule type" value="Genomic_DNA"/>
</dbReference>
<evidence type="ECO:0000313" key="2">
    <source>
        <dbReference type="EMBL" id="VDP26436.1"/>
    </source>
</evidence>
<feature type="compositionally biased region" description="Basic and acidic residues" evidence="1">
    <location>
        <begin position="34"/>
        <end position="47"/>
    </location>
</feature>
<evidence type="ECO:0000313" key="3">
    <source>
        <dbReference type="Proteomes" id="UP000050761"/>
    </source>
</evidence>
<organism evidence="3 4">
    <name type="scientific">Heligmosomoides polygyrus</name>
    <name type="common">Parasitic roundworm</name>
    <dbReference type="NCBI Taxonomy" id="6339"/>
    <lineage>
        <taxon>Eukaryota</taxon>
        <taxon>Metazoa</taxon>
        <taxon>Ecdysozoa</taxon>
        <taxon>Nematoda</taxon>
        <taxon>Chromadorea</taxon>
        <taxon>Rhabditida</taxon>
        <taxon>Rhabditina</taxon>
        <taxon>Rhabditomorpha</taxon>
        <taxon>Strongyloidea</taxon>
        <taxon>Heligmosomidae</taxon>
        <taxon>Heligmosomoides</taxon>
    </lineage>
</organism>